<accession>A0A3P8ZWY6</accession>
<feature type="compositionally biased region" description="Gly residues" evidence="10">
    <location>
        <begin position="926"/>
        <end position="935"/>
    </location>
</feature>
<evidence type="ECO:0000256" key="11">
    <source>
        <dbReference type="SAM" id="SignalP"/>
    </source>
</evidence>
<dbReference type="SMART" id="SM00210">
    <property type="entry name" value="TSPN"/>
    <property type="match status" value="1"/>
</dbReference>
<dbReference type="PANTHER" id="PTHR24020">
    <property type="entry name" value="COLLAGEN ALPHA"/>
    <property type="match status" value="1"/>
</dbReference>
<protein>
    <recommendedName>
        <fullName evidence="12">VWFA domain-containing protein</fullName>
    </recommendedName>
</protein>
<evidence type="ECO:0000256" key="1">
    <source>
        <dbReference type="ARBA" id="ARBA00004613"/>
    </source>
</evidence>
<dbReference type="GO" id="GO:0005576">
    <property type="term" value="C:extracellular region"/>
    <property type="evidence" value="ECO:0007669"/>
    <property type="project" value="UniProtKB-SubCell"/>
</dbReference>
<evidence type="ECO:0000313" key="13">
    <source>
        <dbReference type="Ensembl" id="ENSELUP00000033400.3"/>
    </source>
</evidence>
<keyword evidence="8" id="KW-0379">Hydroxylation</keyword>
<gene>
    <name evidence="13" type="primary">COL22A1</name>
</gene>
<feature type="compositionally biased region" description="Low complexity" evidence="10">
    <location>
        <begin position="959"/>
        <end position="969"/>
    </location>
</feature>
<dbReference type="InterPro" id="IPR013320">
    <property type="entry name" value="ConA-like_dom_sf"/>
</dbReference>
<reference evidence="13" key="2">
    <citation type="submission" date="2020-02" db="EMBL/GenBank/DDBJ databases">
        <title>Esox lucius (northern pike) genome, fEsoLuc1, primary haplotype.</title>
        <authorList>
            <person name="Myers G."/>
            <person name="Karagic N."/>
            <person name="Meyer A."/>
            <person name="Pippel M."/>
            <person name="Reichard M."/>
            <person name="Winkler S."/>
            <person name="Tracey A."/>
            <person name="Sims Y."/>
            <person name="Howe K."/>
            <person name="Rhie A."/>
            <person name="Formenti G."/>
            <person name="Durbin R."/>
            <person name="Fedrigo O."/>
            <person name="Jarvis E.D."/>
        </authorList>
    </citation>
    <scope>NUCLEOTIDE SEQUENCE [LARGE SCALE GENOMIC DNA]</scope>
</reference>
<evidence type="ECO:0000259" key="12">
    <source>
        <dbReference type="PROSITE" id="PS50234"/>
    </source>
</evidence>
<dbReference type="GO" id="GO:0005581">
    <property type="term" value="C:collagen trimer"/>
    <property type="evidence" value="ECO:0007669"/>
    <property type="project" value="UniProtKB-KW"/>
</dbReference>
<reference evidence="14" key="1">
    <citation type="journal article" date="2014" name="PLoS ONE">
        <title>The genome and linkage map of the northern pike (Esox lucius): conserved synteny revealed between the salmonid sister group and the Neoteleostei.</title>
        <authorList>
            <person name="Rondeau E.B."/>
            <person name="Minkley D.R."/>
            <person name="Leong J.S."/>
            <person name="Messmer A.M."/>
            <person name="Jantzen J.R."/>
            <person name="von Schalburg K.R."/>
            <person name="Lemon C."/>
            <person name="Bird N.H."/>
            <person name="Koop B.F."/>
        </authorList>
    </citation>
    <scope>NUCLEOTIDE SEQUENCE</scope>
</reference>
<feature type="compositionally biased region" description="Basic and acidic residues" evidence="10">
    <location>
        <begin position="940"/>
        <end position="951"/>
    </location>
</feature>
<keyword evidence="5" id="KW-0130">Cell adhesion</keyword>
<feature type="compositionally biased region" description="Low complexity" evidence="10">
    <location>
        <begin position="705"/>
        <end position="726"/>
    </location>
</feature>
<feature type="region of interest" description="Disordered" evidence="10">
    <location>
        <begin position="655"/>
        <end position="861"/>
    </location>
</feature>
<proteinExistence type="inferred from homology"/>
<dbReference type="PANTHER" id="PTHR24020:SF87">
    <property type="entry name" value="COLLAGEN ALPHA-1(VI) CHAIN-LIKE"/>
    <property type="match status" value="1"/>
</dbReference>
<dbReference type="SUPFAM" id="SSF53300">
    <property type="entry name" value="vWA-like"/>
    <property type="match status" value="1"/>
</dbReference>
<comment type="similarity">
    <text evidence="9">Belongs to the fibril-associated collagens with interrupted helices (FACIT) family.</text>
</comment>
<keyword evidence="6" id="KW-0176">Collagen</keyword>
<feature type="region of interest" description="Disordered" evidence="10">
    <location>
        <begin position="894"/>
        <end position="1030"/>
    </location>
</feature>
<dbReference type="Ensembl" id="ENSELUT00000000786.3">
    <property type="protein sequence ID" value="ENSELUP00000033400.3"/>
    <property type="gene ID" value="ENSELUG00000011806.3"/>
</dbReference>
<evidence type="ECO:0000256" key="8">
    <source>
        <dbReference type="ARBA" id="ARBA00023278"/>
    </source>
</evidence>
<dbReference type="Proteomes" id="UP000265140">
    <property type="component" value="Chromosome 10"/>
</dbReference>
<dbReference type="InterPro" id="IPR008160">
    <property type="entry name" value="Collagen"/>
</dbReference>
<keyword evidence="2" id="KW-0964">Secreted</keyword>
<feature type="compositionally biased region" description="Polar residues" evidence="10">
    <location>
        <begin position="768"/>
        <end position="783"/>
    </location>
</feature>
<dbReference type="PRINTS" id="PR00453">
    <property type="entry name" value="VWFADOMAIN"/>
</dbReference>
<dbReference type="Pfam" id="PF00092">
    <property type="entry name" value="VWA"/>
    <property type="match status" value="1"/>
</dbReference>
<dbReference type="Gene3D" id="1.20.5.320">
    <property type="entry name" value="6-Phosphogluconate Dehydrogenase, domain 3"/>
    <property type="match status" value="2"/>
</dbReference>
<evidence type="ECO:0000256" key="6">
    <source>
        <dbReference type="ARBA" id="ARBA00023119"/>
    </source>
</evidence>
<dbReference type="Bgee" id="ENSELUG00000011806">
    <property type="expression patterns" value="Expressed in embryo and 6 other cell types or tissues"/>
</dbReference>
<dbReference type="FunFam" id="2.60.120.200:FF:000108">
    <property type="entry name" value="collagen alpha-1(XXII) chain isoform X1"/>
    <property type="match status" value="1"/>
</dbReference>
<dbReference type="InterPro" id="IPR002035">
    <property type="entry name" value="VWF_A"/>
</dbReference>
<feature type="compositionally biased region" description="Low complexity" evidence="10">
    <location>
        <begin position="979"/>
        <end position="998"/>
    </location>
</feature>
<evidence type="ECO:0000313" key="14">
    <source>
        <dbReference type="Proteomes" id="UP000265140"/>
    </source>
</evidence>
<dbReference type="Gene3D" id="2.60.120.200">
    <property type="match status" value="1"/>
</dbReference>
<reference evidence="13" key="3">
    <citation type="submission" date="2025-08" db="UniProtKB">
        <authorList>
            <consortium name="Ensembl"/>
        </authorList>
    </citation>
    <scope>IDENTIFICATION</scope>
</reference>
<evidence type="ECO:0000256" key="7">
    <source>
        <dbReference type="ARBA" id="ARBA00023180"/>
    </source>
</evidence>
<evidence type="ECO:0000256" key="3">
    <source>
        <dbReference type="ARBA" id="ARBA00022729"/>
    </source>
</evidence>
<dbReference type="AlphaFoldDB" id="A0A3P8ZWY6"/>
<sequence>MAQRLGYWVCLVLVILALTLSGQQVNAQSRAGCKNVHYDLVFILDTSSSVGKENFEKIRQWVSNLVESFDVGPDKTRVAVVRYSDRPTTEFNLGRYRTMDEVKRAARNIRYLGGNTMTGEAISYTTTNIFTERNGARPAAQGIQKVAILMTDGMSQDYVLEPSKLAAKAGVRMFAVGIGEALKVELEEIAAEPKNAHVFHVTDFNAIDKIRGRLRRRLCENVLCPNMKVQPDRFKQNSTSYGLEEVPGFDLMEYFKVEDILGSKTDEGQSAYVRLGTMPIVQQTEDVFPQGLPDEYAFVTTFKFRKTSRREDWYLWQIFDKYGIPQVSIRLDGENKAVEYNAVGLTKDAVRAVFKNDDVDNLFDRNWHKIALSVEAKAVSLYLDCKLIETLPIGDREDIDIQGKTVIGKRLYDSVPIDFDLQRMVIYCDSKHAELETCCDLPTGPVSQTVVTEAPPVEIPTPTPAGSEQKIGPEAVNCSCPAGERVRCIGTDVWTGHSSSVGINHGNVCCVVLKFFCIFLLKGKKGESGLPGVDGLPGPPVRIPTVLFQSAIQSIGLPGEIGFSGKPGEPGKPGLPGNDGYYFGEVGKDGRPGPPGPPGEAGIQGLPGLPGKGRDGQKVRHRSTRAYRRHLKPIVKVNEISCPCDHCNQDLEGLQGVAGSPGPAGHNGIPGRPGDKGSPGEPGAPADLSDLNLKDVCSECPAGPPGQTGLPGTPGEKGPTGPPGKNGQDGYQGVKGDRGPQGGPGEKGENGHPGPPGRPGTAGVMGNPVSTCGHNLSTPSLSGMSGRAGERGVKGERGIAGGKGDKGSVGDPGMPGNPGPPGRKGHTGMMGMSGPPGEMGPSGPQGSPGNPGQPGPRGESTSLETMRRLIQEELARALDAKMAYIMAQIQPAHVKSTVGRPGPPGPSGKDGNDGRPGPPGEPGMPGQSGGDGMRGPMGPKGEKGSRGEKGENGVGLRGETGPAGPIGPAGMPGYGKDGQPGAAGAQGEPGNPGPHGQMGPPGPPGQCDPTQCAYYASLGSRPHTKNTKGT</sequence>
<evidence type="ECO:0000256" key="9">
    <source>
        <dbReference type="ARBA" id="ARBA00049648"/>
    </source>
</evidence>
<name>A0A3P8ZWY6_ESOLU</name>
<keyword evidence="3 11" id="KW-0732">Signal</keyword>
<organism evidence="13 14">
    <name type="scientific">Esox lucius</name>
    <name type="common">Northern pike</name>
    <dbReference type="NCBI Taxonomy" id="8010"/>
    <lineage>
        <taxon>Eukaryota</taxon>
        <taxon>Metazoa</taxon>
        <taxon>Chordata</taxon>
        <taxon>Craniata</taxon>
        <taxon>Vertebrata</taxon>
        <taxon>Euteleostomi</taxon>
        <taxon>Actinopterygii</taxon>
        <taxon>Neopterygii</taxon>
        <taxon>Teleostei</taxon>
        <taxon>Protacanthopterygii</taxon>
        <taxon>Esociformes</taxon>
        <taxon>Esocidae</taxon>
        <taxon>Esox</taxon>
    </lineage>
</organism>
<feature type="chain" id="PRO_5044347976" description="VWFA domain-containing protein" evidence="11">
    <location>
        <begin position="28"/>
        <end position="1030"/>
    </location>
</feature>
<reference evidence="13" key="4">
    <citation type="submission" date="2025-09" db="UniProtKB">
        <authorList>
            <consortium name="Ensembl"/>
        </authorList>
    </citation>
    <scope>IDENTIFICATION</scope>
</reference>
<feature type="region of interest" description="Disordered" evidence="10">
    <location>
        <begin position="587"/>
        <end position="624"/>
    </location>
</feature>
<dbReference type="InterPro" id="IPR050525">
    <property type="entry name" value="ECM_Assembly_Org"/>
</dbReference>
<dbReference type="Gene3D" id="3.40.50.410">
    <property type="entry name" value="von Willebrand factor, type A domain"/>
    <property type="match status" value="1"/>
</dbReference>
<feature type="compositionally biased region" description="Low complexity" evidence="10">
    <location>
        <begin position="829"/>
        <end position="850"/>
    </location>
</feature>
<dbReference type="PROSITE" id="PS50234">
    <property type="entry name" value="VWFA"/>
    <property type="match status" value="1"/>
</dbReference>
<feature type="compositionally biased region" description="Basic and acidic residues" evidence="10">
    <location>
        <begin position="788"/>
        <end position="808"/>
    </location>
</feature>
<comment type="subcellular location">
    <subcellularLocation>
        <location evidence="1">Secreted</location>
    </subcellularLocation>
</comment>
<dbReference type="GO" id="GO:0007155">
    <property type="term" value="P:cell adhesion"/>
    <property type="evidence" value="ECO:0007669"/>
    <property type="project" value="UniProtKB-KW"/>
</dbReference>
<evidence type="ECO:0000256" key="10">
    <source>
        <dbReference type="SAM" id="MobiDB-lite"/>
    </source>
</evidence>
<feature type="domain" description="VWFA" evidence="12">
    <location>
        <begin position="39"/>
        <end position="214"/>
    </location>
</feature>
<dbReference type="SUPFAM" id="SSF49899">
    <property type="entry name" value="Concanavalin A-like lectins/glucanases"/>
    <property type="match status" value="1"/>
</dbReference>
<keyword evidence="7" id="KW-0325">Glycoprotein</keyword>
<dbReference type="SMART" id="SM00327">
    <property type="entry name" value="VWA"/>
    <property type="match status" value="1"/>
</dbReference>
<dbReference type="Pfam" id="PF01391">
    <property type="entry name" value="Collagen"/>
    <property type="match status" value="4"/>
</dbReference>
<dbReference type="InterPro" id="IPR036465">
    <property type="entry name" value="vWFA_dom_sf"/>
</dbReference>
<feature type="signal peptide" evidence="11">
    <location>
        <begin position="1"/>
        <end position="27"/>
    </location>
</feature>
<dbReference type="InterPro" id="IPR048287">
    <property type="entry name" value="TSPN-like_N"/>
</dbReference>
<evidence type="ECO:0000256" key="2">
    <source>
        <dbReference type="ARBA" id="ARBA00022525"/>
    </source>
</evidence>
<keyword evidence="14" id="KW-1185">Reference proteome</keyword>
<keyword evidence="4" id="KW-0677">Repeat</keyword>
<dbReference type="FunFam" id="1.20.5.320:FF:000011">
    <property type="entry name" value="Collagen, type XX, alpha 1"/>
    <property type="match status" value="1"/>
</dbReference>
<dbReference type="GeneTree" id="ENSGT00940000163129"/>
<evidence type="ECO:0000256" key="5">
    <source>
        <dbReference type="ARBA" id="ARBA00022889"/>
    </source>
</evidence>
<dbReference type="FunFam" id="3.40.50.410:FF:000004">
    <property type="entry name" value="collagen alpha-6(VI) chain"/>
    <property type="match status" value="1"/>
</dbReference>
<evidence type="ECO:0000256" key="4">
    <source>
        <dbReference type="ARBA" id="ARBA00022737"/>
    </source>
</evidence>